<protein>
    <submittedName>
        <fullName evidence="1">Uncharacterized protein</fullName>
    </submittedName>
</protein>
<feature type="non-terminal residue" evidence="1">
    <location>
        <position position="164"/>
    </location>
</feature>
<organism evidence="1 2">
    <name type="scientific">Cercospora zeae-maydis SCOH1-5</name>
    <dbReference type="NCBI Taxonomy" id="717836"/>
    <lineage>
        <taxon>Eukaryota</taxon>
        <taxon>Fungi</taxon>
        <taxon>Dikarya</taxon>
        <taxon>Ascomycota</taxon>
        <taxon>Pezizomycotina</taxon>
        <taxon>Dothideomycetes</taxon>
        <taxon>Dothideomycetidae</taxon>
        <taxon>Mycosphaerellales</taxon>
        <taxon>Mycosphaerellaceae</taxon>
        <taxon>Cercospora</taxon>
    </lineage>
</organism>
<keyword evidence="2" id="KW-1185">Reference proteome</keyword>
<dbReference type="OrthoDB" id="3648733at2759"/>
<evidence type="ECO:0000313" key="1">
    <source>
        <dbReference type="EMBL" id="KAF2216545.1"/>
    </source>
</evidence>
<proteinExistence type="predicted"/>
<sequence length="164" mass="18271">PDSLIGSVFETTGMVVGSTVCLRVTHMMIDTSAPSLTRFQLYISGIHAQLSAFVDNGNPKHHILLGKPGIKAFSATANFAFGRKKETRWFVAQDETGLRRHKVLLQEDPPNVASTLIPYSRREGLRLATRPGETATQRNSRAILQRIDKKRSQLHEKHGKNVVE</sequence>
<feature type="non-terminal residue" evidence="1">
    <location>
        <position position="1"/>
    </location>
</feature>
<accession>A0A6A6FSR9</accession>
<evidence type="ECO:0000313" key="2">
    <source>
        <dbReference type="Proteomes" id="UP000799539"/>
    </source>
</evidence>
<dbReference type="AlphaFoldDB" id="A0A6A6FSR9"/>
<dbReference type="Proteomes" id="UP000799539">
    <property type="component" value="Unassembled WGS sequence"/>
</dbReference>
<gene>
    <name evidence="1" type="ORF">CERZMDRAFT_22624</name>
</gene>
<name>A0A6A6FSR9_9PEZI</name>
<reference evidence="1" key="1">
    <citation type="journal article" date="2020" name="Stud. Mycol.">
        <title>101 Dothideomycetes genomes: a test case for predicting lifestyles and emergence of pathogens.</title>
        <authorList>
            <person name="Haridas S."/>
            <person name="Albert R."/>
            <person name="Binder M."/>
            <person name="Bloem J."/>
            <person name="Labutti K."/>
            <person name="Salamov A."/>
            <person name="Andreopoulos B."/>
            <person name="Baker S."/>
            <person name="Barry K."/>
            <person name="Bills G."/>
            <person name="Bluhm B."/>
            <person name="Cannon C."/>
            <person name="Castanera R."/>
            <person name="Culley D."/>
            <person name="Daum C."/>
            <person name="Ezra D."/>
            <person name="Gonzalez J."/>
            <person name="Henrissat B."/>
            <person name="Kuo A."/>
            <person name="Liang C."/>
            <person name="Lipzen A."/>
            <person name="Lutzoni F."/>
            <person name="Magnuson J."/>
            <person name="Mondo S."/>
            <person name="Nolan M."/>
            <person name="Ohm R."/>
            <person name="Pangilinan J."/>
            <person name="Park H.-J."/>
            <person name="Ramirez L."/>
            <person name="Alfaro M."/>
            <person name="Sun H."/>
            <person name="Tritt A."/>
            <person name="Yoshinaga Y."/>
            <person name="Zwiers L.-H."/>
            <person name="Turgeon B."/>
            <person name="Goodwin S."/>
            <person name="Spatafora J."/>
            <person name="Crous P."/>
            <person name="Grigoriev I."/>
        </authorList>
    </citation>
    <scope>NUCLEOTIDE SEQUENCE</scope>
    <source>
        <strain evidence="1">SCOH1-5</strain>
    </source>
</reference>
<dbReference type="EMBL" id="ML992664">
    <property type="protein sequence ID" value="KAF2216545.1"/>
    <property type="molecule type" value="Genomic_DNA"/>
</dbReference>